<keyword evidence="7 9" id="KW-0811">Translocation</keyword>
<evidence type="ECO:0000313" key="10">
    <source>
        <dbReference type="EMBL" id="HDS10951.1"/>
    </source>
</evidence>
<comment type="subunit">
    <text evidence="9">Forms a complex with TatC.</text>
</comment>
<proteinExistence type="inferred from homology"/>
<keyword evidence="2 9" id="KW-0813">Transport</keyword>
<dbReference type="GO" id="GO:0033281">
    <property type="term" value="C:TAT protein transport complex"/>
    <property type="evidence" value="ECO:0007669"/>
    <property type="project" value="UniProtKB-UniRule"/>
</dbReference>
<sequence>MNKTPLNIGTPEILIILLIALILLGPSKLPQLARSLGEAVKEFRKASSGLTEEVRQATQPIRTEQPLIPAQAQKEKEIDYEIIKKLAQKLEITTEGKSEEELVKEIISKAKEKGLLEEKQQ</sequence>
<comment type="similarity">
    <text evidence="9">Belongs to the TatA/E family.</text>
</comment>
<protein>
    <recommendedName>
        <fullName evidence="9">Sec-independent protein translocase protein TatA</fullName>
    </recommendedName>
</protein>
<evidence type="ECO:0000256" key="7">
    <source>
        <dbReference type="ARBA" id="ARBA00023010"/>
    </source>
</evidence>
<dbReference type="GO" id="GO:0043953">
    <property type="term" value="P:protein transport by the Tat complex"/>
    <property type="evidence" value="ECO:0007669"/>
    <property type="project" value="UniProtKB-UniRule"/>
</dbReference>
<dbReference type="EMBL" id="DSDY01000154">
    <property type="protein sequence ID" value="HDS10951.1"/>
    <property type="molecule type" value="Genomic_DNA"/>
</dbReference>
<keyword evidence="3 9" id="KW-1003">Cell membrane</keyword>
<keyword evidence="5 9" id="KW-0653">Protein transport</keyword>
<dbReference type="PRINTS" id="PR01506">
    <property type="entry name" value="TATBPROTEIN"/>
</dbReference>
<dbReference type="Gene3D" id="1.20.5.3310">
    <property type="match status" value="1"/>
</dbReference>
<comment type="caution">
    <text evidence="10">The sequence shown here is derived from an EMBL/GenBank/DDBJ whole genome shotgun (WGS) entry which is preliminary data.</text>
</comment>
<organism evidence="10">
    <name type="scientific">Fervidicoccus fontis</name>
    <dbReference type="NCBI Taxonomy" id="683846"/>
    <lineage>
        <taxon>Archaea</taxon>
        <taxon>Thermoproteota</taxon>
        <taxon>Thermoprotei</taxon>
        <taxon>Fervidicoccales</taxon>
        <taxon>Fervidicoccaceae</taxon>
        <taxon>Fervidicoccus</taxon>
    </lineage>
</organism>
<comment type="function">
    <text evidence="9">Part of the twin-arginine translocation (Tat) system that transports large folded proteins containing a characteristic twin-arginine motif in their signal peptide across membranes. TatA could form the protein-conducting channel of the Tat system.</text>
</comment>
<evidence type="ECO:0000256" key="1">
    <source>
        <dbReference type="ARBA" id="ARBA00004162"/>
    </source>
</evidence>
<dbReference type="InterPro" id="IPR003369">
    <property type="entry name" value="TatA/B/E"/>
</dbReference>
<comment type="subcellular location">
    <subcellularLocation>
        <location evidence="1 9">Cell membrane</location>
        <topology evidence="1 9">Single-pass membrane protein</topology>
    </subcellularLocation>
</comment>
<name>A0A7C1IFZ3_9CREN</name>
<dbReference type="InterPro" id="IPR006312">
    <property type="entry name" value="TatA/E"/>
</dbReference>
<reference evidence="10" key="1">
    <citation type="journal article" date="2020" name="mSystems">
        <title>Genome- and Community-Level Interaction Insights into Carbon Utilization and Element Cycling Functions of Hydrothermarchaeota in Hydrothermal Sediment.</title>
        <authorList>
            <person name="Zhou Z."/>
            <person name="Liu Y."/>
            <person name="Xu W."/>
            <person name="Pan J."/>
            <person name="Luo Z.H."/>
            <person name="Li M."/>
        </authorList>
    </citation>
    <scope>NUCLEOTIDE SEQUENCE [LARGE SCALE GENOMIC DNA]</scope>
    <source>
        <strain evidence="10">SpSt-123</strain>
    </source>
</reference>
<evidence type="ECO:0000256" key="3">
    <source>
        <dbReference type="ARBA" id="ARBA00022475"/>
    </source>
</evidence>
<accession>A0A7C1IFZ3</accession>
<dbReference type="NCBIfam" id="TIGR01411">
    <property type="entry name" value="tatAE"/>
    <property type="match status" value="1"/>
</dbReference>
<dbReference type="NCBIfam" id="NF011430">
    <property type="entry name" value="PRK14861.1"/>
    <property type="match status" value="1"/>
</dbReference>
<evidence type="ECO:0000256" key="5">
    <source>
        <dbReference type="ARBA" id="ARBA00022927"/>
    </source>
</evidence>
<evidence type="ECO:0000256" key="2">
    <source>
        <dbReference type="ARBA" id="ARBA00022448"/>
    </source>
</evidence>
<dbReference type="GO" id="GO:0008320">
    <property type="term" value="F:protein transmembrane transporter activity"/>
    <property type="evidence" value="ECO:0007669"/>
    <property type="project" value="UniProtKB-UniRule"/>
</dbReference>
<gene>
    <name evidence="9" type="primary">tatA</name>
    <name evidence="10" type="ORF">ENO04_05005</name>
</gene>
<dbReference type="PANTHER" id="PTHR42982:SF1">
    <property type="entry name" value="SEC-INDEPENDENT PROTEIN TRANSLOCASE PROTEIN TATA"/>
    <property type="match status" value="1"/>
</dbReference>
<evidence type="ECO:0000256" key="9">
    <source>
        <dbReference type="HAMAP-Rule" id="MF_00236"/>
    </source>
</evidence>
<keyword evidence="4 9" id="KW-0812">Transmembrane</keyword>
<evidence type="ECO:0000256" key="6">
    <source>
        <dbReference type="ARBA" id="ARBA00022989"/>
    </source>
</evidence>
<keyword evidence="6 9" id="KW-1133">Transmembrane helix</keyword>
<dbReference type="AlphaFoldDB" id="A0A7C1IFZ3"/>
<evidence type="ECO:0000256" key="8">
    <source>
        <dbReference type="ARBA" id="ARBA00023136"/>
    </source>
</evidence>
<evidence type="ECO:0000256" key="4">
    <source>
        <dbReference type="ARBA" id="ARBA00022692"/>
    </source>
</evidence>
<dbReference type="Pfam" id="PF02416">
    <property type="entry name" value="TatA_B_E"/>
    <property type="match status" value="1"/>
</dbReference>
<dbReference type="PANTHER" id="PTHR42982">
    <property type="entry name" value="SEC-INDEPENDENT PROTEIN TRANSLOCASE PROTEIN TATA"/>
    <property type="match status" value="1"/>
</dbReference>
<keyword evidence="8 9" id="KW-0472">Membrane</keyword>
<dbReference type="HAMAP" id="MF_00236">
    <property type="entry name" value="TatA_E"/>
    <property type="match status" value="1"/>
</dbReference>